<organism evidence="2 3">
    <name type="scientific">Mytilus coruscus</name>
    <name type="common">Sea mussel</name>
    <dbReference type="NCBI Taxonomy" id="42192"/>
    <lineage>
        <taxon>Eukaryota</taxon>
        <taxon>Metazoa</taxon>
        <taxon>Spiralia</taxon>
        <taxon>Lophotrochozoa</taxon>
        <taxon>Mollusca</taxon>
        <taxon>Bivalvia</taxon>
        <taxon>Autobranchia</taxon>
        <taxon>Pteriomorphia</taxon>
        <taxon>Mytilida</taxon>
        <taxon>Mytiloidea</taxon>
        <taxon>Mytilidae</taxon>
        <taxon>Mytilinae</taxon>
        <taxon>Mytilus</taxon>
    </lineage>
</organism>
<evidence type="ECO:0000313" key="2">
    <source>
        <dbReference type="EMBL" id="CAC5373673.1"/>
    </source>
</evidence>
<evidence type="ECO:0000313" key="3">
    <source>
        <dbReference type="Proteomes" id="UP000507470"/>
    </source>
</evidence>
<proteinExistence type="predicted"/>
<reference evidence="2 3" key="1">
    <citation type="submission" date="2020-06" db="EMBL/GenBank/DDBJ databases">
        <authorList>
            <person name="Li R."/>
            <person name="Bekaert M."/>
        </authorList>
    </citation>
    <scope>NUCLEOTIDE SEQUENCE [LARGE SCALE GENOMIC DNA]</scope>
    <source>
        <strain evidence="3">wild</strain>
    </source>
</reference>
<accession>A0A6J8AU21</accession>
<dbReference type="AlphaFoldDB" id="A0A6J8AU21"/>
<gene>
    <name evidence="2" type="ORF">MCOR_11349</name>
</gene>
<name>A0A6J8AU21_MYTCO</name>
<feature type="region of interest" description="Disordered" evidence="1">
    <location>
        <begin position="275"/>
        <end position="296"/>
    </location>
</feature>
<keyword evidence="3" id="KW-1185">Reference proteome</keyword>
<evidence type="ECO:0008006" key="4">
    <source>
        <dbReference type="Google" id="ProtNLM"/>
    </source>
</evidence>
<dbReference type="EMBL" id="CACVKT020001935">
    <property type="protein sequence ID" value="CAC5373673.1"/>
    <property type="molecule type" value="Genomic_DNA"/>
</dbReference>
<evidence type="ECO:0000256" key="1">
    <source>
        <dbReference type="SAM" id="MobiDB-lite"/>
    </source>
</evidence>
<protein>
    <recommendedName>
        <fullName evidence="4">MEGF10_11</fullName>
    </recommendedName>
</protein>
<sequence length="328" mass="36709">MFAVLGGGGDGHRIYRVTKVFTQVWLYSCTSMTKPTESVLKCKNGTTTTINKVGERCHKCDLNQYGYKCINKCDCDQFHRCNAEVGCILKASFSTTNTTYSEEDGVSKYYCTTLQLCNFICLTEPVLLPNETITTKETTFIKTGSNVTSQASHNETINFVFHERQSNTIGNIDDEAGYFDLYFAIEEDANDQLEDRASQKENLSISSSTSNVVSQDNTECPKLLQKYCQEDSHAFDVTVTVHQCIKRSSWSDEDPTSDKYSNICIPLLKDRQINSQANESHSSSESKTSHDTTLPANCTNKYAESEKTIDACCAIESNKDKSISEETF</sequence>
<dbReference type="Proteomes" id="UP000507470">
    <property type="component" value="Unassembled WGS sequence"/>
</dbReference>